<dbReference type="Proteomes" id="UP001190700">
    <property type="component" value="Unassembled WGS sequence"/>
</dbReference>
<accession>A0AAE0BAX3</accession>
<comment type="caution">
    <text evidence="2">The sequence shown here is derived from an EMBL/GenBank/DDBJ whole genome shotgun (WGS) entry which is preliminary data.</text>
</comment>
<dbReference type="EMBL" id="LGRX02035942">
    <property type="protein sequence ID" value="KAK3232593.1"/>
    <property type="molecule type" value="Genomic_DNA"/>
</dbReference>
<name>A0AAE0BAX3_9CHLO</name>
<evidence type="ECO:0000313" key="3">
    <source>
        <dbReference type="Proteomes" id="UP001190700"/>
    </source>
</evidence>
<proteinExistence type="predicted"/>
<sequence>MQAEAPSDLYDTSEYRDTPTDDNAAEESNTEADAIMVSEYVWFENDTSPDQASNRVELLTAMDHAYARAGHCDTAKAIRNVALEDASIAEATIDCGRVCVTSADCAASAFWRAFNRCLIYNKRSYQLGRCTYDTAICLPCISKEAWRTLNVNSLHPSRSGSASYRRSTEIVYKLRGPS</sequence>
<evidence type="ECO:0000256" key="1">
    <source>
        <dbReference type="SAM" id="MobiDB-lite"/>
    </source>
</evidence>
<dbReference type="AlphaFoldDB" id="A0AAE0BAX3"/>
<reference evidence="2 3" key="1">
    <citation type="journal article" date="2015" name="Genome Biol. Evol.">
        <title>Comparative Genomics of a Bacterivorous Green Alga Reveals Evolutionary Causalities and Consequences of Phago-Mixotrophic Mode of Nutrition.</title>
        <authorList>
            <person name="Burns J.A."/>
            <person name="Paasch A."/>
            <person name="Narechania A."/>
            <person name="Kim E."/>
        </authorList>
    </citation>
    <scope>NUCLEOTIDE SEQUENCE [LARGE SCALE GENOMIC DNA]</scope>
    <source>
        <strain evidence="2 3">PLY_AMNH</strain>
    </source>
</reference>
<keyword evidence="3" id="KW-1185">Reference proteome</keyword>
<gene>
    <name evidence="2" type="ORF">CYMTET_57051</name>
</gene>
<organism evidence="2 3">
    <name type="scientific">Cymbomonas tetramitiformis</name>
    <dbReference type="NCBI Taxonomy" id="36881"/>
    <lineage>
        <taxon>Eukaryota</taxon>
        <taxon>Viridiplantae</taxon>
        <taxon>Chlorophyta</taxon>
        <taxon>Pyramimonadophyceae</taxon>
        <taxon>Pyramimonadales</taxon>
        <taxon>Pyramimonadaceae</taxon>
        <taxon>Cymbomonas</taxon>
    </lineage>
</organism>
<evidence type="ECO:0000313" key="2">
    <source>
        <dbReference type="EMBL" id="KAK3232593.1"/>
    </source>
</evidence>
<protein>
    <submittedName>
        <fullName evidence="2">Uncharacterized protein</fullName>
    </submittedName>
</protein>
<feature type="region of interest" description="Disordered" evidence="1">
    <location>
        <begin position="1"/>
        <end position="29"/>
    </location>
</feature>